<gene>
    <name evidence="4" type="ORF">A4X03_0g7853</name>
    <name evidence="3" type="ORF">JKIAZH3_G6027</name>
</gene>
<accession>A0A177U7K3</accession>
<dbReference type="EMBL" id="LWDD02002050">
    <property type="protein sequence ID" value="KAE8243156.1"/>
    <property type="molecule type" value="Genomic_DNA"/>
</dbReference>
<keyword evidence="2" id="KW-0472">Membrane</keyword>
<feature type="transmembrane region" description="Helical" evidence="2">
    <location>
        <begin position="170"/>
        <end position="188"/>
    </location>
</feature>
<evidence type="ECO:0000313" key="3">
    <source>
        <dbReference type="EMBL" id="CAD6934757.1"/>
    </source>
</evidence>
<feature type="transmembrane region" description="Helical" evidence="2">
    <location>
        <begin position="209"/>
        <end position="228"/>
    </location>
</feature>
<dbReference type="Proteomes" id="UP000077671">
    <property type="component" value="Unassembled WGS sequence"/>
</dbReference>
<feature type="transmembrane region" description="Helical" evidence="2">
    <location>
        <begin position="118"/>
        <end position="136"/>
    </location>
</feature>
<evidence type="ECO:0000313" key="5">
    <source>
        <dbReference type="Proteomes" id="UP000077671"/>
    </source>
</evidence>
<keyword evidence="2" id="KW-1133">Transmembrane helix</keyword>
<reference evidence="3" key="3">
    <citation type="submission" date="2020-10" db="EMBL/GenBank/DDBJ databases">
        <authorList>
            <person name="Sedaghatjoo S."/>
        </authorList>
    </citation>
    <scope>NUCLEOTIDE SEQUENCE</scope>
    <source>
        <strain evidence="3">AZH3</strain>
    </source>
</reference>
<dbReference type="AlphaFoldDB" id="A0A177U7K3"/>
<feature type="transmembrane region" description="Helical" evidence="2">
    <location>
        <begin position="6"/>
        <end position="29"/>
    </location>
</feature>
<name>A0A177U7K3_9BASI</name>
<comment type="caution">
    <text evidence="4">The sequence shown here is derived from an EMBL/GenBank/DDBJ whole genome shotgun (WGS) entry which is preliminary data.</text>
</comment>
<feature type="transmembrane region" description="Helical" evidence="2">
    <location>
        <begin position="87"/>
        <end position="106"/>
    </location>
</feature>
<evidence type="ECO:0000313" key="4">
    <source>
        <dbReference type="EMBL" id="KAE8243156.1"/>
    </source>
</evidence>
<dbReference type="EMBL" id="CAJHJG010003724">
    <property type="protein sequence ID" value="CAD6934757.1"/>
    <property type="molecule type" value="Genomic_DNA"/>
</dbReference>
<keyword evidence="2" id="KW-0812">Transmembrane</keyword>
<reference evidence="4" key="2">
    <citation type="journal article" date="2019" name="IMA Fungus">
        <title>Genome sequencing and comparison of five Tilletia species to identify candidate genes for the detection of regulated species infecting wheat.</title>
        <authorList>
            <person name="Nguyen H.D.T."/>
            <person name="Sultana T."/>
            <person name="Kesanakurti P."/>
            <person name="Hambleton S."/>
        </authorList>
    </citation>
    <scope>NUCLEOTIDE SEQUENCE</scope>
    <source>
        <strain evidence="4">DAOMC 238032</strain>
    </source>
</reference>
<reference evidence="4" key="1">
    <citation type="submission" date="2016-04" db="EMBL/GenBank/DDBJ databases">
        <authorList>
            <person name="Nguyen H.D."/>
            <person name="Kesanakurti P."/>
            <person name="Cullis J."/>
            <person name="Levesque C.A."/>
            <person name="Hambleton S."/>
        </authorList>
    </citation>
    <scope>NUCLEOTIDE SEQUENCE</scope>
    <source>
        <strain evidence="4">DAOMC 238032</strain>
    </source>
</reference>
<keyword evidence="6" id="KW-1185">Reference proteome</keyword>
<organism evidence="4 5">
    <name type="scientific">Tilletia caries</name>
    <name type="common">wheat bunt fungus</name>
    <dbReference type="NCBI Taxonomy" id="13290"/>
    <lineage>
        <taxon>Eukaryota</taxon>
        <taxon>Fungi</taxon>
        <taxon>Dikarya</taxon>
        <taxon>Basidiomycota</taxon>
        <taxon>Ustilaginomycotina</taxon>
        <taxon>Exobasidiomycetes</taxon>
        <taxon>Tilletiales</taxon>
        <taxon>Tilletiaceae</taxon>
        <taxon>Tilletia</taxon>
    </lineage>
</organism>
<dbReference type="Proteomes" id="UP000836402">
    <property type="component" value="Unassembled WGS sequence"/>
</dbReference>
<evidence type="ECO:0000256" key="1">
    <source>
        <dbReference type="SAM" id="MobiDB-lite"/>
    </source>
</evidence>
<feature type="transmembrane region" description="Helical" evidence="2">
    <location>
        <begin position="54"/>
        <end position="75"/>
    </location>
</feature>
<evidence type="ECO:0000313" key="6">
    <source>
        <dbReference type="Proteomes" id="UP000836402"/>
    </source>
</evidence>
<evidence type="ECO:0000256" key="2">
    <source>
        <dbReference type="SAM" id="Phobius"/>
    </source>
</evidence>
<sequence length="479" mass="52933">MVDWYNPIVVLQGFEATVILGWITIGFVVREQINTARFDWEIITGKRERRWPQAIYFFVKFIWWIYISVTLLLVYTFNEIDCNRAFWVIEAFMGLITLCCSVLLACRTVCVYQRTARKVVTIFLAIFSLGLAAAWAQGVTSVTTEWIPGAGKPWTTGMCVWTAVRMDYSAKYIVTIIFDLTVLMMTVYGVARIEGSATKIGQTLVRQGIVYFIVTCAANALITAFTIAQLNPVMSLFLAVPVAGVTTVASTRLYVELAERARPLQPRTYTRETEEHYFGTSTGTLSDTRKRNFMGMFRKTSSGSGSSLEKIPATVAPSSPFADGQTPATSYTSDGQLLLVQQFPRQPVSHDRSQLLAVEEEAIEHPGTPGPAADSIAAEYAAGWSQSFIKESVCPVGCVTPSGNCVHRPFRSSRQSLSVLPSAAAAAANLTIRESRTVTTEPMPVYLQHPPTSSPQAEEAVAREYPMLSGRRESDERSL</sequence>
<protein>
    <submittedName>
        <fullName evidence="4">Uncharacterized protein</fullName>
    </submittedName>
</protein>
<proteinExistence type="predicted"/>
<feature type="compositionally biased region" description="Basic and acidic residues" evidence="1">
    <location>
        <begin position="470"/>
        <end position="479"/>
    </location>
</feature>
<feature type="region of interest" description="Disordered" evidence="1">
    <location>
        <begin position="441"/>
        <end position="479"/>
    </location>
</feature>